<evidence type="ECO:0000313" key="2">
    <source>
        <dbReference type="EMBL" id="CAF1567790.1"/>
    </source>
</evidence>
<dbReference type="Proteomes" id="UP000663828">
    <property type="component" value="Unassembled WGS sequence"/>
</dbReference>
<feature type="compositionally biased region" description="Pro residues" evidence="1">
    <location>
        <begin position="15"/>
        <end position="26"/>
    </location>
</feature>
<feature type="non-terminal residue" evidence="2">
    <location>
        <position position="1"/>
    </location>
</feature>
<sequence>MDSTVLSPLLKPSQIAPPPVPPLPPSTHPPMIPVDHTTLLSQIRTTTRNSILLCGDNISTTTNSYMADSGFDSSSSHALAPPVPPPLPSSSTSCTAFMIQTQTGNALLIPHSQGTLMSSSNIDRNGSHMSNGTLPLHSSAYSCPNSTQLTTMSTMDRPNSNSSNVYQTIDADSHREYVIHSNDNKNEIFPDTPLLP</sequence>
<evidence type="ECO:0000256" key="1">
    <source>
        <dbReference type="SAM" id="MobiDB-lite"/>
    </source>
</evidence>
<name>A0A815YBT5_ADIRI</name>
<accession>A0A815YBT5</accession>
<keyword evidence="3" id="KW-1185">Reference proteome</keyword>
<proteinExistence type="predicted"/>
<dbReference type="AlphaFoldDB" id="A0A815YBT5"/>
<evidence type="ECO:0000313" key="3">
    <source>
        <dbReference type="Proteomes" id="UP000663828"/>
    </source>
</evidence>
<dbReference type="EMBL" id="CAJNOR010005561">
    <property type="protein sequence ID" value="CAF1567790.1"/>
    <property type="molecule type" value="Genomic_DNA"/>
</dbReference>
<gene>
    <name evidence="2" type="ORF">XAT740_LOCUS44179</name>
</gene>
<organism evidence="2 3">
    <name type="scientific">Adineta ricciae</name>
    <name type="common">Rotifer</name>
    <dbReference type="NCBI Taxonomy" id="249248"/>
    <lineage>
        <taxon>Eukaryota</taxon>
        <taxon>Metazoa</taxon>
        <taxon>Spiralia</taxon>
        <taxon>Gnathifera</taxon>
        <taxon>Rotifera</taxon>
        <taxon>Eurotatoria</taxon>
        <taxon>Bdelloidea</taxon>
        <taxon>Adinetida</taxon>
        <taxon>Adinetidae</taxon>
        <taxon>Adineta</taxon>
    </lineage>
</organism>
<protein>
    <submittedName>
        <fullName evidence="2">Uncharacterized protein</fullName>
    </submittedName>
</protein>
<comment type="caution">
    <text evidence="2">The sequence shown here is derived from an EMBL/GenBank/DDBJ whole genome shotgun (WGS) entry which is preliminary data.</text>
</comment>
<reference evidence="2" key="1">
    <citation type="submission" date="2021-02" db="EMBL/GenBank/DDBJ databases">
        <authorList>
            <person name="Nowell W R."/>
        </authorList>
    </citation>
    <scope>NUCLEOTIDE SEQUENCE</scope>
</reference>
<feature type="region of interest" description="Disordered" evidence="1">
    <location>
        <begin position="1"/>
        <end position="26"/>
    </location>
</feature>